<dbReference type="PANTHER" id="PTHR33571:SF12">
    <property type="entry name" value="BSL3053 PROTEIN"/>
    <property type="match status" value="1"/>
</dbReference>
<keyword evidence="8" id="KW-0460">Magnesium</keyword>
<evidence type="ECO:0000256" key="9">
    <source>
        <dbReference type="ARBA" id="ARBA00034531"/>
    </source>
</evidence>
<dbReference type="InterPro" id="IPR043519">
    <property type="entry name" value="NT_sf"/>
</dbReference>
<dbReference type="InterPro" id="IPR052038">
    <property type="entry name" value="Type-VII_TA_antitoxin"/>
</dbReference>
<evidence type="ECO:0000256" key="2">
    <source>
        <dbReference type="ARBA" id="ARBA00022649"/>
    </source>
</evidence>
<keyword evidence="3" id="KW-0808">Transferase</keyword>
<reference evidence="14" key="1">
    <citation type="submission" date="2020-05" db="EMBL/GenBank/DDBJ databases">
        <title>The first insight into the ecology of ammonia-tolerant syntrophic propionate oxidizing bacteria.</title>
        <authorList>
            <person name="Singh A."/>
            <person name="Schnurer A."/>
            <person name="Westerholm M."/>
        </authorList>
    </citation>
    <scope>NUCLEOTIDE SEQUENCE</scope>
    <source>
        <strain evidence="14">MAG54</strain>
    </source>
</reference>
<evidence type="ECO:0000256" key="11">
    <source>
        <dbReference type="ARBA" id="ARBA00047518"/>
    </source>
</evidence>
<comment type="similarity">
    <text evidence="10">Belongs to the MntA antitoxin family.</text>
</comment>
<keyword evidence="6" id="KW-0547">Nucleotide-binding</keyword>
<keyword evidence="2" id="KW-1277">Toxin-antitoxin system</keyword>
<evidence type="ECO:0000256" key="4">
    <source>
        <dbReference type="ARBA" id="ARBA00022695"/>
    </source>
</evidence>
<dbReference type="Proteomes" id="UP000737555">
    <property type="component" value="Unassembled WGS sequence"/>
</dbReference>
<evidence type="ECO:0000313" key="15">
    <source>
        <dbReference type="Proteomes" id="UP000737555"/>
    </source>
</evidence>
<evidence type="ECO:0000256" key="1">
    <source>
        <dbReference type="ARBA" id="ARBA00001946"/>
    </source>
</evidence>
<organism evidence="14 15">
    <name type="scientific">Methanoculleus bourgensis</name>
    <dbReference type="NCBI Taxonomy" id="83986"/>
    <lineage>
        <taxon>Archaea</taxon>
        <taxon>Methanobacteriati</taxon>
        <taxon>Methanobacteriota</taxon>
        <taxon>Stenosarchaea group</taxon>
        <taxon>Methanomicrobia</taxon>
        <taxon>Methanomicrobiales</taxon>
        <taxon>Methanomicrobiaceae</taxon>
        <taxon>Methanoculleus</taxon>
    </lineage>
</organism>
<comment type="catalytic activity">
    <reaction evidence="12">
        <text>L-tyrosyl-[protein] + ATP = O-(5'-adenylyl)-L-tyrosyl-[protein] + diphosphate</text>
        <dbReference type="Rhea" id="RHEA:54288"/>
        <dbReference type="Rhea" id="RHEA-COMP:10136"/>
        <dbReference type="Rhea" id="RHEA-COMP:13846"/>
        <dbReference type="ChEBI" id="CHEBI:30616"/>
        <dbReference type="ChEBI" id="CHEBI:33019"/>
        <dbReference type="ChEBI" id="CHEBI:46858"/>
        <dbReference type="ChEBI" id="CHEBI:83624"/>
        <dbReference type="EC" id="2.7.7.108"/>
    </reaction>
</comment>
<dbReference type="PANTHER" id="PTHR33571">
    <property type="entry name" value="SSL8005 PROTEIN"/>
    <property type="match status" value="1"/>
</dbReference>
<evidence type="ECO:0000256" key="8">
    <source>
        <dbReference type="ARBA" id="ARBA00022842"/>
    </source>
</evidence>
<dbReference type="CDD" id="cd05403">
    <property type="entry name" value="NT_KNTase_like"/>
    <property type="match status" value="1"/>
</dbReference>
<evidence type="ECO:0000256" key="3">
    <source>
        <dbReference type="ARBA" id="ARBA00022679"/>
    </source>
</evidence>
<comment type="caution">
    <text evidence="14">The sequence shown here is derived from an EMBL/GenBank/DDBJ whole genome shotgun (WGS) entry which is preliminary data.</text>
</comment>
<protein>
    <recommendedName>
        <fullName evidence="9">protein adenylyltransferase</fullName>
        <ecNumber evidence="9">2.7.7.108</ecNumber>
    </recommendedName>
</protein>
<dbReference type="GO" id="GO:0046872">
    <property type="term" value="F:metal ion binding"/>
    <property type="evidence" value="ECO:0007669"/>
    <property type="project" value="UniProtKB-KW"/>
</dbReference>
<accession>A0A8T7H605</accession>
<dbReference type="GO" id="GO:0005524">
    <property type="term" value="F:ATP binding"/>
    <property type="evidence" value="ECO:0007669"/>
    <property type="project" value="UniProtKB-KW"/>
</dbReference>
<evidence type="ECO:0000256" key="5">
    <source>
        <dbReference type="ARBA" id="ARBA00022723"/>
    </source>
</evidence>
<keyword evidence="7" id="KW-0067">ATP-binding</keyword>
<evidence type="ECO:0000313" key="14">
    <source>
        <dbReference type="EMBL" id="NQS79232.1"/>
    </source>
</evidence>
<evidence type="ECO:0000256" key="6">
    <source>
        <dbReference type="ARBA" id="ARBA00022741"/>
    </source>
</evidence>
<dbReference type="GO" id="GO:0070733">
    <property type="term" value="F:AMPylase activity"/>
    <property type="evidence" value="ECO:0007669"/>
    <property type="project" value="UniProtKB-EC"/>
</dbReference>
<gene>
    <name evidence="14" type="ORF">HQQ74_11165</name>
</gene>
<name>A0A8T7H605_9EURY</name>
<dbReference type="Gene3D" id="3.30.460.10">
    <property type="entry name" value="Beta Polymerase, domain 2"/>
    <property type="match status" value="1"/>
</dbReference>
<dbReference type="InterPro" id="IPR002934">
    <property type="entry name" value="Polymerase_NTP_transf_dom"/>
</dbReference>
<evidence type="ECO:0000256" key="10">
    <source>
        <dbReference type="ARBA" id="ARBA00038276"/>
    </source>
</evidence>
<dbReference type="EMBL" id="JABMJE010000254">
    <property type="protein sequence ID" value="NQS79232.1"/>
    <property type="molecule type" value="Genomic_DNA"/>
</dbReference>
<evidence type="ECO:0000256" key="7">
    <source>
        <dbReference type="ARBA" id="ARBA00022840"/>
    </source>
</evidence>
<dbReference type="EC" id="2.7.7.108" evidence="9"/>
<keyword evidence="5" id="KW-0479">Metal-binding</keyword>
<proteinExistence type="inferred from homology"/>
<sequence>MKDGAEILKRITTERDRICEIAARHGARNVRIFGSVARGEAEAESDLDLLIDLEPDRSLLDLVALKSELETLLGIPVDVAEPLTLHWYIRDRVMAEAVPL</sequence>
<dbReference type="AlphaFoldDB" id="A0A8T7H605"/>
<evidence type="ECO:0000259" key="13">
    <source>
        <dbReference type="Pfam" id="PF01909"/>
    </source>
</evidence>
<comment type="cofactor">
    <cofactor evidence="1">
        <name>Mg(2+)</name>
        <dbReference type="ChEBI" id="CHEBI:18420"/>
    </cofactor>
</comment>
<dbReference type="Pfam" id="PF01909">
    <property type="entry name" value="NTP_transf_2"/>
    <property type="match status" value="1"/>
</dbReference>
<feature type="domain" description="Polymerase nucleotidyl transferase" evidence="13">
    <location>
        <begin position="27"/>
        <end position="98"/>
    </location>
</feature>
<dbReference type="SUPFAM" id="SSF81301">
    <property type="entry name" value="Nucleotidyltransferase"/>
    <property type="match status" value="1"/>
</dbReference>
<comment type="catalytic activity">
    <reaction evidence="11">
        <text>O-(5'-adenylyl)-L-tyrosyl-[protein] + ATP = O-[5'-(adenylyl-(5'-&gt;3')-adenylyl)]-L-tyrosyl-[protein] + diphosphate</text>
        <dbReference type="Rhea" id="RHEA:66528"/>
        <dbReference type="Rhea" id="RHEA-COMP:13846"/>
        <dbReference type="Rhea" id="RHEA-COMP:17046"/>
        <dbReference type="ChEBI" id="CHEBI:30616"/>
        <dbReference type="ChEBI" id="CHEBI:33019"/>
        <dbReference type="ChEBI" id="CHEBI:83624"/>
        <dbReference type="ChEBI" id="CHEBI:167160"/>
    </reaction>
</comment>
<evidence type="ECO:0000256" key="12">
    <source>
        <dbReference type="ARBA" id="ARBA00048696"/>
    </source>
</evidence>
<keyword evidence="4" id="KW-0548">Nucleotidyltransferase</keyword>